<feature type="compositionally biased region" description="Polar residues" evidence="1">
    <location>
        <begin position="50"/>
        <end position="75"/>
    </location>
</feature>
<evidence type="ECO:0000313" key="2">
    <source>
        <dbReference type="EMBL" id="KAF0427344.1"/>
    </source>
</evidence>
<evidence type="ECO:0000313" key="3">
    <source>
        <dbReference type="Proteomes" id="UP000439903"/>
    </source>
</evidence>
<reference evidence="2 3" key="1">
    <citation type="journal article" date="2019" name="Environ. Microbiol.">
        <title>At the nexus of three kingdoms: the genome of the mycorrhizal fungus Gigaspora margarita provides insights into plant, endobacterial and fungal interactions.</title>
        <authorList>
            <person name="Venice F."/>
            <person name="Ghignone S."/>
            <person name="Salvioli di Fossalunga A."/>
            <person name="Amselem J."/>
            <person name="Novero M."/>
            <person name="Xianan X."/>
            <person name="Sedzielewska Toro K."/>
            <person name="Morin E."/>
            <person name="Lipzen A."/>
            <person name="Grigoriev I.V."/>
            <person name="Henrissat B."/>
            <person name="Martin F.M."/>
            <person name="Bonfante P."/>
        </authorList>
    </citation>
    <scope>NUCLEOTIDE SEQUENCE [LARGE SCALE GENOMIC DNA]</scope>
    <source>
        <strain evidence="2 3">BEG34</strain>
    </source>
</reference>
<evidence type="ECO:0000256" key="1">
    <source>
        <dbReference type="SAM" id="MobiDB-lite"/>
    </source>
</evidence>
<organism evidence="2 3">
    <name type="scientific">Gigaspora margarita</name>
    <dbReference type="NCBI Taxonomy" id="4874"/>
    <lineage>
        <taxon>Eukaryota</taxon>
        <taxon>Fungi</taxon>
        <taxon>Fungi incertae sedis</taxon>
        <taxon>Mucoromycota</taxon>
        <taxon>Glomeromycotina</taxon>
        <taxon>Glomeromycetes</taxon>
        <taxon>Diversisporales</taxon>
        <taxon>Gigasporaceae</taxon>
        <taxon>Gigaspora</taxon>
    </lineage>
</organism>
<dbReference type="EMBL" id="WTPW01001592">
    <property type="protein sequence ID" value="KAF0427344.1"/>
    <property type="molecule type" value="Genomic_DNA"/>
</dbReference>
<name>A0A8H4A4E8_GIGMA</name>
<accession>A0A8H4A4E8</accession>
<sequence>MFRTIFESSSKTLLLNNNLQEIISVGELSQSSLTSSRRLSPALESRIVSQFLSSPSRQQSPTRITSQVTTPSRQLSPDLESRVVVSPRTNAQNNFVPSSQLQINPTLTSSRML</sequence>
<feature type="region of interest" description="Disordered" evidence="1">
    <location>
        <begin position="50"/>
        <end position="80"/>
    </location>
</feature>
<proteinExistence type="predicted"/>
<comment type="caution">
    <text evidence="2">The sequence shown here is derived from an EMBL/GenBank/DDBJ whole genome shotgun (WGS) entry which is preliminary data.</text>
</comment>
<dbReference type="AlphaFoldDB" id="A0A8H4A4E8"/>
<keyword evidence="3" id="KW-1185">Reference proteome</keyword>
<gene>
    <name evidence="2" type="ORF">F8M41_006060</name>
</gene>
<protein>
    <submittedName>
        <fullName evidence="2">Uncharacterized protein</fullName>
    </submittedName>
</protein>
<dbReference type="Proteomes" id="UP000439903">
    <property type="component" value="Unassembled WGS sequence"/>
</dbReference>